<dbReference type="PANTHER" id="PTHR15020">
    <property type="entry name" value="FLAVIN REDUCTASE-RELATED"/>
    <property type="match status" value="1"/>
</dbReference>
<evidence type="ECO:0000259" key="1">
    <source>
        <dbReference type="Pfam" id="PF13460"/>
    </source>
</evidence>
<dbReference type="GeneID" id="80874942"/>
<dbReference type="CDD" id="cd05243">
    <property type="entry name" value="SDR_a5"/>
    <property type="match status" value="1"/>
</dbReference>
<dbReference type="Pfam" id="PF13460">
    <property type="entry name" value="NAD_binding_10"/>
    <property type="match status" value="1"/>
</dbReference>
<dbReference type="PANTHER" id="PTHR15020:SF50">
    <property type="entry name" value="UPF0659 PROTEIN YMR090W"/>
    <property type="match status" value="1"/>
</dbReference>
<sequence length="278" mass="31287">MYKFHISPFFPEKFFLLYITHRFFIQQVLEKMAIFALFGGHGKVSLLFTKIASEAGHVVYNVVRDYVQNEDIEKVNGRTKVCSLEKASPLQIAELLKEIMPDIIVFAAGSGGKGGVERTKAVDYEGSVKVFDAMRIARIRRLIMVSAIDNRDMNQPPPPHYKEADVELSLKIHKAIGTYYHYKYIADQELVRRSTDIDWTIVRPSGLTDENSNGKIAIGKISINSMISRETVARAILLFAMDPQSKHLIADITDGDIPIHKAISGFIIKGESSYTYSV</sequence>
<dbReference type="InterPro" id="IPR036291">
    <property type="entry name" value="NAD(P)-bd_dom_sf"/>
</dbReference>
<dbReference type="SUPFAM" id="SSF51735">
    <property type="entry name" value="NAD(P)-binding Rossmann-fold domains"/>
    <property type="match status" value="1"/>
</dbReference>
<reference evidence="2 3" key="1">
    <citation type="journal article" date="2023" name="G3 (Bethesda)">
        <title>A high-quality reference genome for the fission yeast Schizosaccharomyces osmophilus.</title>
        <authorList>
            <person name="Jia G.S."/>
            <person name="Zhang W.C."/>
            <person name="Liang Y."/>
            <person name="Liu X.H."/>
            <person name="Rhind N."/>
            <person name="Pidoux A."/>
            <person name="Brysch-Herzberg M."/>
            <person name="Du L.L."/>
        </authorList>
    </citation>
    <scope>NUCLEOTIDE SEQUENCE [LARGE SCALE GENOMIC DNA]</scope>
    <source>
        <strain evidence="2 3">CBS 15793</strain>
    </source>
</reference>
<dbReference type="KEGG" id="som:SOMG_01460"/>
<dbReference type="InterPro" id="IPR016040">
    <property type="entry name" value="NAD(P)-bd_dom"/>
</dbReference>
<dbReference type="Gene3D" id="3.40.50.720">
    <property type="entry name" value="NAD(P)-binding Rossmann-like Domain"/>
    <property type="match status" value="1"/>
</dbReference>
<dbReference type="AlphaFoldDB" id="A0AAE9WAW8"/>
<evidence type="ECO:0000313" key="2">
    <source>
        <dbReference type="EMBL" id="WBW72598.1"/>
    </source>
</evidence>
<dbReference type="EMBL" id="CP115611">
    <property type="protein sequence ID" value="WBW72598.1"/>
    <property type="molecule type" value="Genomic_DNA"/>
</dbReference>
<evidence type="ECO:0000313" key="3">
    <source>
        <dbReference type="Proteomes" id="UP001212411"/>
    </source>
</evidence>
<dbReference type="RefSeq" id="XP_056036841.1">
    <property type="nucleotide sequence ID" value="XM_056180253.1"/>
</dbReference>
<proteinExistence type="predicted"/>
<feature type="domain" description="NAD(P)-binding" evidence="1">
    <location>
        <begin position="39"/>
        <end position="239"/>
    </location>
</feature>
<keyword evidence="3" id="KW-1185">Reference proteome</keyword>
<protein>
    <submittedName>
        <fullName evidence="2">NADP binding superfamily, implicated in heme catabolism</fullName>
    </submittedName>
</protein>
<gene>
    <name evidence="2" type="ORF">SOMG_01460</name>
</gene>
<dbReference type="Proteomes" id="UP001212411">
    <property type="component" value="Chromosome 1"/>
</dbReference>
<organism evidence="2 3">
    <name type="scientific">Schizosaccharomyces osmophilus</name>
    <dbReference type="NCBI Taxonomy" id="2545709"/>
    <lineage>
        <taxon>Eukaryota</taxon>
        <taxon>Fungi</taxon>
        <taxon>Dikarya</taxon>
        <taxon>Ascomycota</taxon>
        <taxon>Taphrinomycotina</taxon>
        <taxon>Schizosaccharomycetes</taxon>
        <taxon>Schizosaccharomycetales</taxon>
        <taxon>Schizosaccharomycetaceae</taxon>
        <taxon>Schizosaccharomyces</taxon>
    </lineage>
</organism>
<name>A0AAE9WAW8_9SCHI</name>
<accession>A0AAE9WAW8</accession>